<dbReference type="PANTHER" id="PTHR22911:SF6">
    <property type="entry name" value="SOLUTE CARRIER FAMILY 35 MEMBER G1"/>
    <property type="match status" value="1"/>
</dbReference>
<evidence type="ECO:0000313" key="10">
    <source>
        <dbReference type="Proteomes" id="UP000002035"/>
    </source>
</evidence>
<keyword evidence="5 7" id="KW-0472">Membrane</keyword>
<keyword evidence="4 7" id="KW-1133">Transmembrane helix</keyword>
<evidence type="ECO:0000256" key="6">
    <source>
        <dbReference type="SAM" id="MobiDB-lite"/>
    </source>
</evidence>
<dbReference type="OrthoDB" id="306876at2759"/>
<dbReference type="InterPro" id="IPR037185">
    <property type="entry name" value="EmrE-like"/>
</dbReference>
<evidence type="ECO:0000259" key="8">
    <source>
        <dbReference type="Pfam" id="PF00892"/>
    </source>
</evidence>
<accession>C5G0N2</accession>
<comment type="subcellular location">
    <subcellularLocation>
        <location evidence="1">Endoplasmic reticulum membrane</location>
        <topology evidence="1">Multi-pass membrane protein</topology>
    </subcellularLocation>
</comment>
<feature type="region of interest" description="Disordered" evidence="6">
    <location>
        <begin position="415"/>
        <end position="473"/>
    </location>
</feature>
<gene>
    <name evidence="9" type="ORF">MCYG_08504</name>
</gene>
<dbReference type="eggNOG" id="KOG4510">
    <property type="taxonomic scope" value="Eukaryota"/>
</dbReference>
<evidence type="ECO:0000256" key="2">
    <source>
        <dbReference type="ARBA" id="ARBA00022692"/>
    </source>
</evidence>
<evidence type="ECO:0000256" key="3">
    <source>
        <dbReference type="ARBA" id="ARBA00022824"/>
    </source>
</evidence>
<dbReference type="HOGENOM" id="CLU_032828_4_3_1"/>
<feature type="transmembrane region" description="Helical" evidence="7">
    <location>
        <begin position="294"/>
        <end position="315"/>
    </location>
</feature>
<evidence type="ECO:0000256" key="5">
    <source>
        <dbReference type="ARBA" id="ARBA00023136"/>
    </source>
</evidence>
<keyword evidence="3" id="KW-0256">Endoplasmic reticulum</keyword>
<keyword evidence="10" id="KW-1185">Reference proteome</keyword>
<feature type="compositionally biased region" description="Basic and acidic residues" evidence="6">
    <location>
        <begin position="30"/>
        <end position="39"/>
    </location>
</feature>
<dbReference type="EMBL" id="DS995709">
    <property type="protein sequence ID" value="EEQ35685.1"/>
    <property type="molecule type" value="Genomic_DNA"/>
</dbReference>
<feature type="transmembrane region" description="Helical" evidence="7">
    <location>
        <begin position="204"/>
        <end position="223"/>
    </location>
</feature>
<evidence type="ECO:0000256" key="7">
    <source>
        <dbReference type="SAM" id="Phobius"/>
    </source>
</evidence>
<protein>
    <recommendedName>
        <fullName evidence="8">EamA domain-containing protein</fullName>
    </recommendedName>
</protein>
<feature type="transmembrane region" description="Helical" evidence="7">
    <location>
        <begin position="363"/>
        <end position="380"/>
    </location>
</feature>
<organism evidence="9 10">
    <name type="scientific">Arthroderma otae (strain ATCC MYA-4605 / CBS 113480)</name>
    <name type="common">Microsporum canis</name>
    <dbReference type="NCBI Taxonomy" id="554155"/>
    <lineage>
        <taxon>Eukaryota</taxon>
        <taxon>Fungi</taxon>
        <taxon>Dikarya</taxon>
        <taxon>Ascomycota</taxon>
        <taxon>Pezizomycotina</taxon>
        <taxon>Eurotiomycetes</taxon>
        <taxon>Eurotiomycetidae</taxon>
        <taxon>Onygenales</taxon>
        <taxon>Arthrodermataceae</taxon>
        <taxon>Microsporum</taxon>
    </lineage>
</organism>
<dbReference type="SUPFAM" id="SSF103481">
    <property type="entry name" value="Multidrug resistance efflux transporter EmrE"/>
    <property type="match status" value="2"/>
</dbReference>
<reference evidence="10" key="1">
    <citation type="journal article" date="2012" name="MBio">
        <title>Comparative genome analysis of Trichophyton rubrum and related dermatophytes reveals candidate genes involved in infection.</title>
        <authorList>
            <person name="Martinez D.A."/>
            <person name="Oliver B.G."/>
            <person name="Graeser Y."/>
            <person name="Goldberg J.M."/>
            <person name="Li W."/>
            <person name="Martinez-Rossi N.M."/>
            <person name="Monod M."/>
            <person name="Shelest E."/>
            <person name="Barton R.C."/>
            <person name="Birch E."/>
            <person name="Brakhage A.A."/>
            <person name="Chen Z."/>
            <person name="Gurr S.J."/>
            <person name="Heiman D."/>
            <person name="Heitman J."/>
            <person name="Kosti I."/>
            <person name="Rossi A."/>
            <person name="Saif S."/>
            <person name="Samalova M."/>
            <person name="Saunders C.W."/>
            <person name="Shea T."/>
            <person name="Summerbell R.C."/>
            <person name="Xu J."/>
            <person name="Young S."/>
            <person name="Zeng Q."/>
            <person name="Birren B.W."/>
            <person name="Cuomo C.A."/>
            <person name="White T.C."/>
        </authorList>
    </citation>
    <scope>NUCLEOTIDE SEQUENCE [LARGE SCALE GENOMIC DNA]</scope>
    <source>
        <strain evidence="10">ATCC MYA-4605 / CBS 113480</strain>
    </source>
</reference>
<dbReference type="GO" id="GO:0016020">
    <property type="term" value="C:membrane"/>
    <property type="evidence" value="ECO:0007669"/>
    <property type="project" value="UniProtKB-SubCell"/>
</dbReference>
<feature type="transmembrane region" description="Helical" evidence="7">
    <location>
        <begin position="327"/>
        <end position="351"/>
    </location>
</feature>
<dbReference type="OMA" id="PIASCYV"/>
<dbReference type="GeneID" id="9224089"/>
<feature type="compositionally biased region" description="Polar residues" evidence="6">
    <location>
        <begin position="419"/>
        <end position="433"/>
    </location>
</feature>
<feature type="transmembrane region" description="Helical" evidence="7">
    <location>
        <begin position="262"/>
        <end position="282"/>
    </location>
</feature>
<dbReference type="InterPro" id="IPR000620">
    <property type="entry name" value="EamA_dom"/>
</dbReference>
<feature type="compositionally biased region" description="Basic and acidic residues" evidence="6">
    <location>
        <begin position="434"/>
        <end position="458"/>
    </location>
</feature>
<dbReference type="PANTHER" id="PTHR22911">
    <property type="entry name" value="ACYL-MALONYL CONDENSING ENZYME-RELATED"/>
    <property type="match status" value="1"/>
</dbReference>
<dbReference type="AlphaFoldDB" id="C5G0N2"/>
<feature type="domain" description="EamA" evidence="8">
    <location>
        <begin position="77"/>
        <end position="217"/>
    </location>
</feature>
<feature type="transmembrane region" description="Helical" evidence="7">
    <location>
        <begin position="111"/>
        <end position="132"/>
    </location>
</feature>
<dbReference type="VEuPathDB" id="FungiDB:MCYG_08504"/>
<keyword evidence="2 7" id="KW-0812">Transmembrane</keyword>
<feature type="transmembrane region" description="Helical" evidence="7">
    <location>
        <begin position="392"/>
        <end position="409"/>
    </location>
</feature>
<evidence type="ECO:0000256" key="1">
    <source>
        <dbReference type="ARBA" id="ARBA00004477"/>
    </source>
</evidence>
<evidence type="ECO:0000313" key="9">
    <source>
        <dbReference type="EMBL" id="EEQ35685.1"/>
    </source>
</evidence>
<dbReference type="Proteomes" id="UP000002035">
    <property type="component" value="Unassembled WGS sequence"/>
</dbReference>
<name>C5G0N2_ARTOC</name>
<feature type="region of interest" description="Disordered" evidence="6">
    <location>
        <begin position="1"/>
        <end position="56"/>
    </location>
</feature>
<proteinExistence type="predicted"/>
<feature type="transmembrane region" description="Helical" evidence="7">
    <location>
        <begin position="144"/>
        <end position="168"/>
    </location>
</feature>
<feature type="transmembrane region" description="Helical" evidence="7">
    <location>
        <begin position="80"/>
        <end position="99"/>
    </location>
</feature>
<sequence length="473" mass="51058">MSGEPSARGVSHQPGESLINSEEPIATPIEGHHEGHHEGQQTASGPSDSCEAAPGSKAFASPSRWLQQVWQIWLQGKGMLLVLLAQFFGATMNVMARLLERDGPHGKGMAPFQILLVRMPATALFSFIYMWYMKVPDPLGAPAIRPLLILRGISGFIGVLSLYYSLIYLPLSEATVLTFLTPIASCYVASFVMPNERFTKRQQLAGVISILGVVLIARPVALFPKSPTEQESASMLPQSNSFLTRLFAASGSSQDPDIKQHLLAVAAALVGVVGATTAYTMIRKIGRRAHPLVSVNYFALSTSVMCLIAVLFIPSVSLRLPANLTELLLLISLGLCGFVFQYLLTAGLSYVPPKIDGKPSTHGSSATSMLYLQIIFALFYDKVIWNTTPSSTSLLGSTIILLSALYVALSAGRDKKADNGSQTKPGETSQHPENSNDEHDVEHQALPKPWTARDRASADEGETEALLGRRRGG</sequence>
<feature type="transmembrane region" description="Helical" evidence="7">
    <location>
        <begin position="174"/>
        <end position="192"/>
    </location>
</feature>
<dbReference type="STRING" id="554155.C5G0N2"/>
<dbReference type="RefSeq" id="XP_002842673.1">
    <property type="nucleotide sequence ID" value="XM_002842627.1"/>
</dbReference>
<dbReference type="Pfam" id="PF00892">
    <property type="entry name" value="EamA"/>
    <property type="match status" value="1"/>
</dbReference>
<evidence type="ECO:0000256" key="4">
    <source>
        <dbReference type="ARBA" id="ARBA00022989"/>
    </source>
</evidence>